<proteinExistence type="predicted"/>
<feature type="region of interest" description="Disordered" evidence="1">
    <location>
        <begin position="47"/>
        <end position="66"/>
    </location>
</feature>
<evidence type="ECO:0000256" key="1">
    <source>
        <dbReference type="SAM" id="MobiDB-lite"/>
    </source>
</evidence>
<comment type="caution">
    <text evidence="2">The sequence shown here is derived from an EMBL/GenBank/DDBJ whole genome shotgun (WGS) entry which is preliminary data.</text>
</comment>
<gene>
    <name evidence="2" type="ORF">Hypma_001450</name>
</gene>
<reference evidence="2" key="1">
    <citation type="submission" date="2018-04" db="EMBL/GenBank/DDBJ databases">
        <title>Whole genome sequencing of Hypsizygus marmoreus.</title>
        <authorList>
            <person name="Choi I.-G."/>
            <person name="Min B."/>
            <person name="Kim J.-G."/>
            <person name="Kim S."/>
            <person name="Oh Y.-L."/>
            <person name="Kong W.-S."/>
            <person name="Park H."/>
            <person name="Jeong J."/>
            <person name="Song E.-S."/>
        </authorList>
    </citation>
    <scope>NUCLEOTIDE SEQUENCE [LARGE SCALE GENOMIC DNA]</scope>
    <source>
        <strain evidence="2">51987-8</strain>
    </source>
</reference>
<dbReference type="InParanoid" id="A0A369K0X1"/>
<sequence length="66" mass="7458">MQINTPDLRIATHYPQVLESGFDIAHARPQFPIIMIDDPRLLVPFTNDPFPGHDQGAVQDLQHQPS</sequence>
<dbReference type="AlphaFoldDB" id="A0A369K0X1"/>
<evidence type="ECO:0000313" key="2">
    <source>
        <dbReference type="EMBL" id="RDB28261.1"/>
    </source>
</evidence>
<name>A0A369K0X1_HYPMA</name>
<organism evidence="2 3">
    <name type="scientific">Hypsizygus marmoreus</name>
    <name type="common">White beech mushroom</name>
    <name type="synonym">Agaricus marmoreus</name>
    <dbReference type="NCBI Taxonomy" id="39966"/>
    <lineage>
        <taxon>Eukaryota</taxon>
        <taxon>Fungi</taxon>
        <taxon>Dikarya</taxon>
        <taxon>Basidiomycota</taxon>
        <taxon>Agaricomycotina</taxon>
        <taxon>Agaricomycetes</taxon>
        <taxon>Agaricomycetidae</taxon>
        <taxon>Agaricales</taxon>
        <taxon>Tricholomatineae</taxon>
        <taxon>Lyophyllaceae</taxon>
        <taxon>Hypsizygus</taxon>
    </lineage>
</organism>
<dbReference type="EMBL" id="LUEZ02000012">
    <property type="protein sequence ID" value="RDB28261.1"/>
    <property type="molecule type" value="Genomic_DNA"/>
</dbReference>
<accession>A0A369K0X1</accession>
<protein>
    <submittedName>
        <fullName evidence="2">Uncharacterized protein</fullName>
    </submittedName>
</protein>
<dbReference type="Proteomes" id="UP000076154">
    <property type="component" value="Unassembled WGS sequence"/>
</dbReference>
<keyword evidence="3" id="KW-1185">Reference proteome</keyword>
<evidence type="ECO:0000313" key="3">
    <source>
        <dbReference type="Proteomes" id="UP000076154"/>
    </source>
</evidence>